<dbReference type="Proteomes" id="UP000245207">
    <property type="component" value="Unassembled WGS sequence"/>
</dbReference>
<dbReference type="OrthoDB" id="1938945at2759"/>
<feature type="compositionally biased region" description="Basic residues" evidence="1">
    <location>
        <begin position="1"/>
        <end position="15"/>
    </location>
</feature>
<feature type="compositionally biased region" description="Basic and acidic residues" evidence="1">
    <location>
        <begin position="91"/>
        <end position="142"/>
    </location>
</feature>
<keyword evidence="3" id="KW-1185">Reference proteome</keyword>
<dbReference type="EMBL" id="PKPP01007793">
    <property type="protein sequence ID" value="PWA52439.1"/>
    <property type="molecule type" value="Genomic_DNA"/>
</dbReference>
<feature type="compositionally biased region" description="Polar residues" evidence="1">
    <location>
        <begin position="486"/>
        <end position="496"/>
    </location>
</feature>
<feature type="compositionally biased region" description="Basic and acidic residues" evidence="1">
    <location>
        <begin position="541"/>
        <end position="556"/>
    </location>
</feature>
<sequence>MPRSSRSSKSRKHKSPAKEYSASDNEDAAVKLKDRVTNGKEDVATVRVSDNKKKHASVFNGDDVVIDDDDGDGYSSLKRKDNSDRWNGGGSDEKGVDLEVSKSKDLSKSRKSDKEYSRKENKESKEKERGRKGYLEKEKVEGEGLSSKRGKEVSEWPIEEELRNPELEKELEKRLRRRGEGSSDKDKYHEHIKEGDDRRLSTRSDRSKDERHKNEEYGDVHREEGVRETRQRDEKHREDIERDRKNRDVKHRGESEKYNKHRDDKHRDDKYTEDVNRDNKYKDEKYVEIVDKDERSKDVKRRQDDDRDYRHKEEKHQDVRHRDDADREKRARDSKYTSRDHPVEPETKRLRDDSGSGDVYHRKASNRDGSPVYDDRVARYKDDKDRRRGNDKDESSDYRSRSMKDQHFESEKRPSAKGDPVSERGRPGPRYADMETTASHSRRRSSPGGSSYPARDHYRGSKQEEAKYRDYAYDDRARHNVHSSRDYTSAPGQSDKLSSKSLEKVAPKDDNYMGDLSGERRLRPDSRSSPLVDKSPSSTSNERRNLNRSDARRSLDLEESGPRNGGSKEHSIKDGKGSRELVSETHADNDFSQADNDNISVSSPYTRNSHFSEDDRSKSNNRHRRMVDPNMNRAQGNWKNVPNWPSPMATGGYIPFQHVAPPMFHPLMQQFPPPMFGRPPMKLNPGLPYNVPDHGRPLAWRNQVDESVPPPMHGWDANNAVFGDESHLYGRPDWDRRTQLNNRGWDQSGDMWKGQNAGASMDMQSGPQKDGYSAQRAADEMWPGQVGLPDESEPNQVDIQADTTLNLDKKASLAQTVFESPQILEVVKQDYSALISKAYLSRIDVSEDLTQPELYDQYTSMMNLDHEPVSDAFECKILFLEDDVNDNEIDGASLFTAVDDSVFQKAMFLYKKQKEEFSTNMEKIVSPITNGPEFVSPSDQEKGGLDADSKPVEEVAAEVTVMETTVEKDEPSVQRLDADPVNEAKVIDEPNKPEEVMAMEVDHVVVKQEEEPELIVEEKTSAPSAGGLLPCKVEEVDESTNDDGGDSSLVLPDVPTTGVAMIESIEFGSVNLNRIHHHSPESTH</sequence>
<feature type="compositionally biased region" description="Basic and acidic residues" evidence="1">
    <location>
        <begin position="497"/>
        <end position="526"/>
    </location>
</feature>
<reference evidence="2 3" key="1">
    <citation type="journal article" date="2018" name="Mol. Plant">
        <title>The genome of Artemisia annua provides insight into the evolution of Asteraceae family and artemisinin biosynthesis.</title>
        <authorList>
            <person name="Shen Q."/>
            <person name="Zhang L."/>
            <person name="Liao Z."/>
            <person name="Wang S."/>
            <person name="Yan T."/>
            <person name="Shi P."/>
            <person name="Liu M."/>
            <person name="Fu X."/>
            <person name="Pan Q."/>
            <person name="Wang Y."/>
            <person name="Lv Z."/>
            <person name="Lu X."/>
            <person name="Zhang F."/>
            <person name="Jiang W."/>
            <person name="Ma Y."/>
            <person name="Chen M."/>
            <person name="Hao X."/>
            <person name="Li L."/>
            <person name="Tang Y."/>
            <person name="Lv G."/>
            <person name="Zhou Y."/>
            <person name="Sun X."/>
            <person name="Brodelius P.E."/>
            <person name="Rose J.K.C."/>
            <person name="Tang K."/>
        </authorList>
    </citation>
    <scope>NUCLEOTIDE SEQUENCE [LARGE SCALE GENOMIC DNA]</scope>
    <source>
        <strain evidence="3">cv. Huhao1</strain>
        <tissue evidence="2">Leaf</tissue>
    </source>
</reference>
<dbReference type="AlphaFoldDB" id="A0A2U1LTW0"/>
<evidence type="ECO:0000256" key="1">
    <source>
        <dbReference type="SAM" id="MobiDB-lite"/>
    </source>
</evidence>
<accession>A0A2U1LTW0</accession>
<name>A0A2U1LTW0_ARTAN</name>
<feature type="region of interest" description="Disordered" evidence="1">
    <location>
        <begin position="1"/>
        <end position="640"/>
    </location>
</feature>
<dbReference type="STRING" id="35608.A0A2U1LTW0"/>
<feature type="region of interest" description="Disordered" evidence="1">
    <location>
        <begin position="928"/>
        <end position="950"/>
    </location>
</feature>
<feature type="compositionally biased region" description="Basic and acidic residues" evidence="1">
    <location>
        <begin position="149"/>
        <end position="354"/>
    </location>
</feature>
<feature type="compositionally biased region" description="Basic and acidic residues" evidence="1">
    <location>
        <begin position="28"/>
        <end position="44"/>
    </location>
</feature>
<comment type="caution">
    <text evidence="2">The sequence shown here is derived from an EMBL/GenBank/DDBJ whole genome shotgun (WGS) entry which is preliminary data.</text>
</comment>
<feature type="compositionally biased region" description="Basic and acidic residues" evidence="1">
    <location>
        <begin position="566"/>
        <end position="589"/>
    </location>
</feature>
<feature type="compositionally biased region" description="Basic and acidic residues" evidence="1">
    <location>
        <begin position="939"/>
        <end position="950"/>
    </location>
</feature>
<organism evidence="2 3">
    <name type="scientific">Artemisia annua</name>
    <name type="common">Sweet wormwood</name>
    <dbReference type="NCBI Taxonomy" id="35608"/>
    <lineage>
        <taxon>Eukaryota</taxon>
        <taxon>Viridiplantae</taxon>
        <taxon>Streptophyta</taxon>
        <taxon>Embryophyta</taxon>
        <taxon>Tracheophyta</taxon>
        <taxon>Spermatophyta</taxon>
        <taxon>Magnoliopsida</taxon>
        <taxon>eudicotyledons</taxon>
        <taxon>Gunneridae</taxon>
        <taxon>Pentapetalae</taxon>
        <taxon>asterids</taxon>
        <taxon>campanulids</taxon>
        <taxon>Asterales</taxon>
        <taxon>Asteraceae</taxon>
        <taxon>Asteroideae</taxon>
        <taxon>Anthemideae</taxon>
        <taxon>Artemisiinae</taxon>
        <taxon>Artemisia</taxon>
    </lineage>
</organism>
<evidence type="ECO:0000313" key="3">
    <source>
        <dbReference type="Proteomes" id="UP000245207"/>
    </source>
</evidence>
<dbReference type="PANTHER" id="PTHR34837">
    <property type="entry name" value="OS05G0595500 PROTEIN"/>
    <property type="match status" value="1"/>
</dbReference>
<evidence type="ECO:0000313" key="2">
    <source>
        <dbReference type="EMBL" id="PWA52439.1"/>
    </source>
</evidence>
<feature type="compositionally biased region" description="Polar residues" evidence="1">
    <location>
        <begin position="590"/>
        <end position="609"/>
    </location>
</feature>
<feature type="compositionally biased region" description="Basic and acidic residues" evidence="1">
    <location>
        <begin position="373"/>
        <end position="426"/>
    </location>
</feature>
<proteinExistence type="predicted"/>
<protein>
    <submittedName>
        <fullName evidence="2">Uncharacterized protein</fullName>
    </submittedName>
</protein>
<dbReference type="PANTHER" id="PTHR34837:SF1">
    <property type="entry name" value="LOW PROTEIN: ZINC FINGER CCCH DOMAIN PROTEIN"/>
    <property type="match status" value="1"/>
</dbReference>
<feature type="compositionally biased region" description="Basic and acidic residues" evidence="1">
    <location>
        <begin position="454"/>
        <end position="478"/>
    </location>
</feature>
<gene>
    <name evidence="2" type="ORF">CTI12_AA454930</name>
</gene>